<dbReference type="EMBL" id="SSWH01000010">
    <property type="protein sequence ID" value="THJ65634.1"/>
    <property type="molecule type" value="Genomic_DNA"/>
</dbReference>
<sequence length="258" mass="28791">MRRTCRTTGLALVSGPTQAYRVAKESYGPLNPQERGLLSSDRSAWYRFDTPGRTIYAAEDKKTAFLEALSWARMRAAHASYLEKTAAFFGAPVDTIRHEVQEQWHANGHMAPGWIPANWRDGRLLFELTFEPGLWVDIAHADTMHALNGALSSLLYEIDVEETLTLSEVTSGRREITTVLAAWIKDQVLDDGSYPMGIRFLSKHGATDTGSGYCWAFWLRRADIGLNDDPVAASTGVEIPENDPAYAFALSRHDIKSR</sequence>
<evidence type="ECO:0000313" key="2">
    <source>
        <dbReference type="Proteomes" id="UP000305233"/>
    </source>
</evidence>
<comment type="caution">
    <text evidence="1">The sequence shown here is derived from an EMBL/GenBank/DDBJ whole genome shotgun (WGS) entry which is preliminary data.</text>
</comment>
<dbReference type="RefSeq" id="WP_136455086.1">
    <property type="nucleotide sequence ID" value="NZ_SSWH01000010.1"/>
</dbReference>
<organism evidence="1 2">
    <name type="scientific">Arthrobacter echini</name>
    <dbReference type="NCBI Taxonomy" id="1529066"/>
    <lineage>
        <taxon>Bacteria</taxon>
        <taxon>Bacillati</taxon>
        <taxon>Actinomycetota</taxon>
        <taxon>Actinomycetes</taxon>
        <taxon>Micrococcales</taxon>
        <taxon>Micrococcaceae</taxon>
        <taxon>Arthrobacter</taxon>
    </lineage>
</organism>
<accession>A0A4S5E2L1</accession>
<dbReference type="Proteomes" id="UP000305233">
    <property type="component" value="Unassembled WGS sequence"/>
</dbReference>
<dbReference type="OrthoDB" id="4918428at2"/>
<reference evidence="1 2" key="1">
    <citation type="submission" date="2019-04" db="EMBL/GenBank/DDBJ databases">
        <authorList>
            <person name="Liu Q."/>
            <person name="Xin Y.-H."/>
        </authorList>
    </citation>
    <scope>NUCLEOTIDE SEQUENCE [LARGE SCALE GENOMIC DNA]</scope>
    <source>
        <strain evidence="1 2">AM23</strain>
    </source>
</reference>
<keyword evidence="2" id="KW-1185">Reference proteome</keyword>
<dbReference type="AlphaFoldDB" id="A0A4S5E2L1"/>
<proteinExistence type="predicted"/>
<name>A0A4S5E2L1_9MICC</name>
<protein>
    <submittedName>
        <fullName evidence="1">Uncharacterized protein</fullName>
    </submittedName>
</protein>
<evidence type="ECO:0000313" key="1">
    <source>
        <dbReference type="EMBL" id="THJ65634.1"/>
    </source>
</evidence>
<gene>
    <name evidence="1" type="ORF">E8P82_11730</name>
</gene>